<dbReference type="OrthoDB" id="9795864at2"/>
<dbReference type="GO" id="GO:0032259">
    <property type="term" value="P:methylation"/>
    <property type="evidence" value="ECO:0007669"/>
    <property type="project" value="UniProtKB-KW"/>
</dbReference>
<dbReference type="Gene3D" id="3.40.50.150">
    <property type="entry name" value="Vaccinia Virus protein VP39"/>
    <property type="match status" value="1"/>
</dbReference>
<dbReference type="Proteomes" id="UP000192477">
    <property type="component" value="Unassembled WGS sequence"/>
</dbReference>
<evidence type="ECO:0000313" key="3">
    <source>
        <dbReference type="Proteomes" id="UP000192477"/>
    </source>
</evidence>
<protein>
    <submittedName>
        <fullName evidence="2">Methyltransferase</fullName>
    </submittedName>
</protein>
<keyword evidence="2" id="KW-0808">Transferase</keyword>
<dbReference type="AlphaFoldDB" id="A0A1V8YUQ5"/>
<dbReference type="GO" id="GO:0008757">
    <property type="term" value="F:S-adenosylmethionine-dependent methyltransferase activity"/>
    <property type="evidence" value="ECO:0007669"/>
    <property type="project" value="InterPro"/>
</dbReference>
<dbReference type="Pfam" id="PF08241">
    <property type="entry name" value="Methyltransf_11"/>
    <property type="match status" value="1"/>
</dbReference>
<dbReference type="EMBL" id="MJEA01000001">
    <property type="protein sequence ID" value="OQO71305.1"/>
    <property type="molecule type" value="Genomic_DNA"/>
</dbReference>
<dbReference type="PANTHER" id="PTHR43460:SF1">
    <property type="entry name" value="METHYLTRANSFERASE TYPE 11 DOMAIN-CONTAINING PROTEIN"/>
    <property type="match status" value="1"/>
</dbReference>
<feature type="domain" description="Methyltransferase type 11" evidence="1">
    <location>
        <begin position="56"/>
        <end position="142"/>
    </location>
</feature>
<keyword evidence="2" id="KW-0489">Methyltransferase</keyword>
<name>A0A1V8YUQ5_9ENTE</name>
<dbReference type="PANTHER" id="PTHR43460">
    <property type="entry name" value="METHYLTRANSFERASE"/>
    <property type="match status" value="1"/>
</dbReference>
<dbReference type="STRING" id="112904.BH747_00280"/>
<dbReference type="RefSeq" id="WP_081181313.1">
    <property type="nucleotide sequence ID" value="NZ_MJEA01000001.1"/>
</dbReference>
<reference evidence="2 3" key="1">
    <citation type="journal article" date="2017" name="BMC Microbiol.">
        <title>Comparative genomics of Enterococcus spp. isolated from bovine feces.</title>
        <authorList>
            <person name="Beukers A.G."/>
            <person name="Zaheer R."/>
            <person name="Goji N."/>
            <person name="Amoako K.K."/>
            <person name="Chaves A.V."/>
            <person name="Ward M.P."/>
            <person name="McAllister T.A."/>
        </authorList>
    </citation>
    <scope>NUCLEOTIDE SEQUENCE [LARGE SCALE GENOMIC DNA]</scope>
    <source>
        <strain evidence="2 3">F1129D 143</strain>
    </source>
</reference>
<evidence type="ECO:0000259" key="1">
    <source>
        <dbReference type="Pfam" id="PF08241"/>
    </source>
</evidence>
<dbReference type="CDD" id="cd02440">
    <property type="entry name" value="AdoMet_MTases"/>
    <property type="match status" value="1"/>
</dbReference>
<organism evidence="2 3">
    <name type="scientific">Enterococcus villorum</name>
    <dbReference type="NCBI Taxonomy" id="112904"/>
    <lineage>
        <taxon>Bacteria</taxon>
        <taxon>Bacillati</taxon>
        <taxon>Bacillota</taxon>
        <taxon>Bacilli</taxon>
        <taxon>Lactobacillales</taxon>
        <taxon>Enterococcaceae</taxon>
        <taxon>Enterococcus</taxon>
    </lineage>
</organism>
<accession>A0A1V8YUQ5</accession>
<comment type="caution">
    <text evidence="2">The sequence shown here is derived from an EMBL/GenBank/DDBJ whole genome shotgun (WGS) entry which is preliminary data.</text>
</comment>
<sequence>MDQECLKKEWLKSEENQKNFSGWDFSYLENKWFCETPSWDYQQLVLSHLKKEMILLDMGTGGGELLQTFAHPYHKTAVTEGYLPNYHLLLKKLQPLGVNVQFVDEDDLLNFADDSFDLVINSHESFSVAEVKRVLKSNGLFISQQVGDFNGLNLASRLIPEAKKDHFSFHLSLVKEELERNQFQVLFCEEDYLNQRFFDMDGLIFYVRTIPWEFSNFSVEKNFKQLKMLHEELKRHGFIYNLQHRFVFVACNRK</sequence>
<proteinExistence type="predicted"/>
<dbReference type="InterPro" id="IPR052939">
    <property type="entry name" value="23S_rRNA_MeTrnsfrase_RlmA"/>
</dbReference>
<gene>
    <name evidence="2" type="ORF">BH747_00280</name>
</gene>
<evidence type="ECO:0000313" key="2">
    <source>
        <dbReference type="EMBL" id="OQO71305.1"/>
    </source>
</evidence>
<dbReference type="InterPro" id="IPR013216">
    <property type="entry name" value="Methyltransf_11"/>
</dbReference>
<dbReference type="SUPFAM" id="SSF53335">
    <property type="entry name" value="S-adenosyl-L-methionine-dependent methyltransferases"/>
    <property type="match status" value="1"/>
</dbReference>
<dbReference type="InterPro" id="IPR029063">
    <property type="entry name" value="SAM-dependent_MTases_sf"/>
</dbReference>